<gene>
    <name evidence="2" type="ORF">BBJK_03052</name>
</gene>
<proteinExistence type="predicted"/>
<organism evidence="2 3">
    <name type="scientific">Bifidobacterium bifidum LMG 13195</name>
    <dbReference type="NCBI Taxonomy" id="1207542"/>
    <lineage>
        <taxon>Bacteria</taxon>
        <taxon>Bacillati</taxon>
        <taxon>Actinomycetota</taxon>
        <taxon>Actinomycetes</taxon>
        <taxon>Bifidobacteriales</taxon>
        <taxon>Bifidobacteriaceae</taxon>
        <taxon>Bifidobacterium</taxon>
    </lineage>
</organism>
<evidence type="ECO:0000313" key="2">
    <source>
        <dbReference type="EMBL" id="BBA49046.1"/>
    </source>
</evidence>
<dbReference type="AlphaFoldDB" id="A0A286TFD4"/>
<sequence>MSGLALRQASNFSSHSLWASRPRSATLRAWARASSSTWKPSSGS</sequence>
<feature type="compositionally biased region" description="Polar residues" evidence="1">
    <location>
        <begin position="8"/>
        <end position="17"/>
    </location>
</feature>
<name>A0A286TFD4_BIFBI</name>
<dbReference type="EMBL" id="AP018131">
    <property type="protein sequence ID" value="BBA49046.1"/>
    <property type="molecule type" value="Genomic_DNA"/>
</dbReference>
<protein>
    <submittedName>
        <fullName evidence="2">Uncharacterized protein</fullName>
    </submittedName>
</protein>
<evidence type="ECO:0000313" key="3">
    <source>
        <dbReference type="Proteomes" id="UP000262177"/>
    </source>
</evidence>
<reference evidence="2 3" key="1">
    <citation type="journal article" date="2017" name="Biosci. Biotechnol. Biochem.">
        <title>Identification and characterization of a sulfoglycosidase from Bifidobacterium bifidum implicated in mucin glycan utilization.</title>
        <authorList>
            <person name="Katoh T."/>
            <person name="Maeshibu T."/>
            <person name="Kikkawa K."/>
            <person name="Gotoh A."/>
            <person name="Tomabechi Y."/>
            <person name="Nakamura M."/>
            <person name="Liao W.-H."/>
            <person name="Yamaguchi M."/>
            <person name="Ashida H."/>
            <person name="Yamamoto K."/>
            <person name="Katayama T."/>
        </authorList>
    </citation>
    <scope>NUCLEOTIDE SEQUENCE [LARGE SCALE GENOMIC DNA]</scope>
    <source>
        <strain evidence="2 3">JCM 7004</strain>
    </source>
</reference>
<feature type="region of interest" description="Disordered" evidence="1">
    <location>
        <begin position="1"/>
        <end position="23"/>
    </location>
</feature>
<evidence type="ECO:0000256" key="1">
    <source>
        <dbReference type="SAM" id="MobiDB-lite"/>
    </source>
</evidence>
<accession>A0A286TFD4</accession>
<dbReference type="Proteomes" id="UP000262177">
    <property type="component" value="Chromosome"/>
</dbReference>